<gene>
    <name evidence="1" type="ORF">FGBNBECL_00002</name>
</gene>
<evidence type="ECO:0000313" key="2">
    <source>
        <dbReference type="Proteomes" id="UP001057444"/>
    </source>
</evidence>
<protein>
    <submittedName>
        <fullName evidence="1">Uncharacterized protein</fullName>
    </submittedName>
</protein>
<reference evidence="1" key="1">
    <citation type="submission" date="2022-03" db="EMBL/GenBank/DDBJ databases">
        <title>Phage cocktails constrain the growth of Enterococcus.</title>
        <authorList>
            <person name="Wandro S."/>
        </authorList>
    </citation>
    <scope>NUCLEOTIDE SEQUENCE</scope>
</reference>
<name>A0A9E7DUM9_9CAUD</name>
<dbReference type="Proteomes" id="UP001057444">
    <property type="component" value="Segment"/>
</dbReference>
<accession>A0A9E7DUM9</accession>
<organism evidence="1 2">
    <name type="scientific">Enterococcus phage vB_OCPT_Bob</name>
    <dbReference type="NCBI Taxonomy" id="2922318"/>
    <lineage>
        <taxon>Viruses</taxon>
        <taxon>Duplodnaviria</taxon>
        <taxon>Heunggongvirae</taxon>
        <taxon>Uroviricota</taxon>
        <taxon>Caudoviricetes</taxon>
        <taxon>Herelleviridae</taxon>
        <taxon>Brockvirinae</taxon>
        <taxon>Kochikohdavirus</taxon>
        <taxon>Kochikohdavirus bob</taxon>
    </lineage>
</organism>
<dbReference type="EMBL" id="ON113169">
    <property type="protein sequence ID" value="UQT00360.1"/>
    <property type="molecule type" value="Genomic_DNA"/>
</dbReference>
<evidence type="ECO:0000313" key="1">
    <source>
        <dbReference type="EMBL" id="UQT00360.1"/>
    </source>
</evidence>
<sequence>MLKITKEITLGEFKAWEGGKDRLETIKELDILDEAQQEIELMIEGAEEVTELTINDILWFEMDEFIAQFEEEEEEEEEEE</sequence>
<keyword evidence="2" id="KW-1185">Reference proteome</keyword>
<proteinExistence type="predicted"/>